<name>A0A4R2IT80_9PSEU</name>
<dbReference type="EMBL" id="SLWS01000017">
    <property type="protein sequence ID" value="TCO47328.1"/>
    <property type="molecule type" value="Genomic_DNA"/>
</dbReference>
<dbReference type="Proteomes" id="UP000295680">
    <property type="component" value="Unassembled WGS sequence"/>
</dbReference>
<sequence>MADEVSRLAVVLPLDYGDELAHITRVLTIDPPNKSHVDEIVKAIISSALMDPFFQTTANRWRVLLPPWVRRGSMNGATVNVLLNMGILVPTGRYVRCDDTTSRNANKLQPIHALDVIALRDLLARSADAGRSAETA</sequence>
<keyword evidence="2" id="KW-1185">Reference proteome</keyword>
<evidence type="ECO:0000313" key="1">
    <source>
        <dbReference type="EMBL" id="TCO47328.1"/>
    </source>
</evidence>
<reference evidence="1 2" key="1">
    <citation type="submission" date="2019-03" db="EMBL/GenBank/DDBJ databases">
        <title>Genomic Encyclopedia of Type Strains, Phase IV (KMG-IV): sequencing the most valuable type-strain genomes for metagenomic binning, comparative biology and taxonomic classification.</title>
        <authorList>
            <person name="Goeker M."/>
        </authorList>
    </citation>
    <scope>NUCLEOTIDE SEQUENCE [LARGE SCALE GENOMIC DNA]</scope>
    <source>
        <strain evidence="1 2">DSM 45934</strain>
    </source>
</reference>
<accession>A0A4R2IT80</accession>
<comment type="caution">
    <text evidence="1">The sequence shown here is derived from an EMBL/GenBank/DDBJ whole genome shotgun (WGS) entry which is preliminary data.</text>
</comment>
<protein>
    <submittedName>
        <fullName evidence="1">Uncharacterized protein</fullName>
    </submittedName>
</protein>
<proteinExistence type="predicted"/>
<organism evidence="1 2">
    <name type="scientific">Actinocrispum wychmicini</name>
    <dbReference type="NCBI Taxonomy" id="1213861"/>
    <lineage>
        <taxon>Bacteria</taxon>
        <taxon>Bacillati</taxon>
        <taxon>Actinomycetota</taxon>
        <taxon>Actinomycetes</taxon>
        <taxon>Pseudonocardiales</taxon>
        <taxon>Pseudonocardiaceae</taxon>
        <taxon>Actinocrispum</taxon>
    </lineage>
</organism>
<dbReference type="AlphaFoldDB" id="A0A4R2IT80"/>
<evidence type="ECO:0000313" key="2">
    <source>
        <dbReference type="Proteomes" id="UP000295680"/>
    </source>
</evidence>
<gene>
    <name evidence="1" type="ORF">EV192_11768</name>
</gene>